<protein>
    <recommendedName>
        <fullName evidence="6">DUF202 domain-containing protein</fullName>
    </recommendedName>
</protein>
<feature type="transmembrane region" description="Helical" evidence="5">
    <location>
        <begin position="85"/>
        <end position="106"/>
    </location>
</feature>
<evidence type="ECO:0000256" key="2">
    <source>
        <dbReference type="ARBA" id="ARBA00022692"/>
    </source>
</evidence>
<feature type="domain" description="DUF202" evidence="6">
    <location>
        <begin position="41"/>
        <end position="112"/>
    </location>
</feature>
<evidence type="ECO:0000259" key="6">
    <source>
        <dbReference type="Pfam" id="PF02656"/>
    </source>
</evidence>
<dbReference type="GO" id="GO:0012505">
    <property type="term" value="C:endomembrane system"/>
    <property type="evidence" value="ECO:0007669"/>
    <property type="project" value="UniProtKB-SubCell"/>
</dbReference>
<gene>
    <name evidence="7" type="ORF">ASTO00021_LOCUS5677</name>
</gene>
<feature type="transmembrane region" description="Helical" evidence="5">
    <location>
        <begin position="127"/>
        <end position="147"/>
    </location>
</feature>
<evidence type="ECO:0000313" key="7">
    <source>
        <dbReference type="EMBL" id="CAE0435397.1"/>
    </source>
</evidence>
<comment type="subcellular location">
    <subcellularLocation>
        <location evidence="1">Endomembrane system</location>
        <topology evidence="1">Multi-pass membrane protein</topology>
    </subcellularLocation>
</comment>
<evidence type="ECO:0000256" key="4">
    <source>
        <dbReference type="ARBA" id="ARBA00023136"/>
    </source>
</evidence>
<organism evidence="7">
    <name type="scientific">Aplanochytrium stocchinoi</name>
    <dbReference type="NCBI Taxonomy" id="215587"/>
    <lineage>
        <taxon>Eukaryota</taxon>
        <taxon>Sar</taxon>
        <taxon>Stramenopiles</taxon>
        <taxon>Bigyra</taxon>
        <taxon>Labyrinthulomycetes</taxon>
        <taxon>Thraustochytrida</taxon>
        <taxon>Thraustochytriidae</taxon>
        <taxon>Aplanochytrium</taxon>
    </lineage>
</organism>
<keyword evidence="4 5" id="KW-0472">Membrane</keyword>
<dbReference type="AlphaFoldDB" id="A0A7S3PH28"/>
<keyword evidence="3 5" id="KW-1133">Transmembrane helix</keyword>
<dbReference type="PANTHER" id="PTHR46140">
    <property type="entry name" value="VACUOLAR TRANSPORTER CHAPERONE 1-RELATED"/>
    <property type="match status" value="1"/>
</dbReference>
<keyword evidence="2 5" id="KW-0812">Transmembrane</keyword>
<feature type="transmembrane region" description="Helical" evidence="5">
    <location>
        <begin position="53"/>
        <end position="73"/>
    </location>
</feature>
<dbReference type="PANTHER" id="PTHR46140:SF1">
    <property type="entry name" value="VACUOLAR TRANSPORTER CHAPERONE COMPLEX SUBUNIT 4-RELATED"/>
    <property type="match status" value="1"/>
</dbReference>
<evidence type="ECO:0000256" key="5">
    <source>
        <dbReference type="SAM" id="Phobius"/>
    </source>
</evidence>
<accession>A0A7S3PH28</accession>
<proteinExistence type="predicted"/>
<reference evidence="7" key="1">
    <citation type="submission" date="2021-01" db="EMBL/GenBank/DDBJ databases">
        <authorList>
            <person name="Corre E."/>
            <person name="Pelletier E."/>
            <person name="Niang G."/>
            <person name="Scheremetjew M."/>
            <person name="Finn R."/>
            <person name="Kale V."/>
            <person name="Holt S."/>
            <person name="Cochrane G."/>
            <person name="Meng A."/>
            <person name="Brown T."/>
            <person name="Cohen L."/>
        </authorList>
    </citation>
    <scope>NUCLEOTIDE SEQUENCE</scope>
    <source>
        <strain evidence="7">GSBS06</strain>
    </source>
</reference>
<dbReference type="InterPro" id="IPR003807">
    <property type="entry name" value="DUF202"/>
</dbReference>
<name>A0A7S3PH28_9STRA</name>
<dbReference type="EMBL" id="HBIN01007716">
    <property type="protein sequence ID" value="CAE0435397.1"/>
    <property type="molecule type" value="Transcribed_RNA"/>
</dbReference>
<evidence type="ECO:0000256" key="1">
    <source>
        <dbReference type="ARBA" id="ARBA00004127"/>
    </source>
</evidence>
<sequence length="156" mass="16934">MNHFNLEVGIVPVSKYFASVFLVQHACNVNRKLKMSKEDPKVFFSNERTFLKWLHTSVTIGSIASALLGFSGLAAEASDHPGFDAVKIVGLLLLLVAILFCAYAIVTFRKRNQLLMLKAGSGYGESFGPVALGVVLVLALCAVYAVYITKNSAIHL</sequence>
<dbReference type="Pfam" id="PF02656">
    <property type="entry name" value="DUF202"/>
    <property type="match status" value="1"/>
</dbReference>
<dbReference type="InterPro" id="IPR051572">
    <property type="entry name" value="VTC_Complex_Subunit"/>
</dbReference>
<evidence type="ECO:0000256" key="3">
    <source>
        <dbReference type="ARBA" id="ARBA00022989"/>
    </source>
</evidence>